<feature type="domain" description="Type I restriction enzyme HindI endonuclease subunit-like C-terminal" evidence="1">
    <location>
        <begin position="30"/>
        <end position="171"/>
    </location>
</feature>
<comment type="caution">
    <text evidence="2">The sequence shown here is derived from an EMBL/GenBank/DDBJ whole genome shotgun (WGS) entry which is preliminary data.</text>
</comment>
<protein>
    <submittedName>
        <fullName evidence="2">DUF3387 domain-containing protein</fullName>
    </submittedName>
</protein>
<proteinExistence type="predicted"/>
<dbReference type="Proteomes" id="UP001301012">
    <property type="component" value="Unassembled WGS sequence"/>
</dbReference>
<dbReference type="RefSeq" id="WP_284131220.1">
    <property type="nucleotide sequence ID" value="NZ_JASKYM010000001.1"/>
</dbReference>
<gene>
    <name evidence="2" type="ORF">QOZ84_01660</name>
</gene>
<evidence type="ECO:0000259" key="1">
    <source>
        <dbReference type="Pfam" id="PF11867"/>
    </source>
</evidence>
<name>A0ABT7E837_9FIRM</name>
<evidence type="ECO:0000313" key="2">
    <source>
        <dbReference type="EMBL" id="MDK2562238.1"/>
    </source>
</evidence>
<dbReference type="InterPro" id="IPR021810">
    <property type="entry name" value="T1RH-like_C"/>
</dbReference>
<accession>A0ABT7E837</accession>
<sequence>MKGKFSKMEAIVGSPNRVKQLAADIVSHYEDKGNTGIDACAAIAVMMEKLELLREILYRYDYTDFMTGSPRERMNAITGGMNFILGLNEQSQKEFKLLCIELAKAHSLCAATDEGREVALEVSYFKALKASLMKLAQRCVQKKTKKEIEDRVNQLLERSIMSEEVIDVSKVFK</sequence>
<dbReference type="EMBL" id="JASKYM010000001">
    <property type="protein sequence ID" value="MDK2562238.1"/>
    <property type="molecule type" value="Genomic_DNA"/>
</dbReference>
<evidence type="ECO:0000313" key="3">
    <source>
        <dbReference type="Proteomes" id="UP001301012"/>
    </source>
</evidence>
<organism evidence="2 3">
    <name type="scientific">Romboutsia sedimentorum</name>
    <dbReference type="NCBI Taxonomy" id="1368474"/>
    <lineage>
        <taxon>Bacteria</taxon>
        <taxon>Bacillati</taxon>
        <taxon>Bacillota</taxon>
        <taxon>Clostridia</taxon>
        <taxon>Peptostreptococcales</taxon>
        <taxon>Peptostreptococcaceae</taxon>
        <taxon>Romboutsia</taxon>
    </lineage>
</organism>
<keyword evidence="3" id="KW-1185">Reference proteome</keyword>
<dbReference type="Pfam" id="PF11867">
    <property type="entry name" value="T1RH-like_C"/>
    <property type="match status" value="1"/>
</dbReference>
<reference evidence="2 3" key="1">
    <citation type="submission" date="2023-05" db="EMBL/GenBank/DDBJ databases">
        <title>Rombocin, a short stable natural nisin variant, displays selective antimicrobial activity against Listeria monocytogenes and employs dual mode of action to kill target bacterial strains.</title>
        <authorList>
            <person name="Wambui J."/>
            <person name="Stephan R."/>
            <person name="Kuipers O.P."/>
        </authorList>
    </citation>
    <scope>NUCLEOTIDE SEQUENCE [LARGE SCALE GENOMIC DNA]</scope>
    <source>
        <strain evidence="2 3">RC002</strain>
    </source>
</reference>